<evidence type="ECO:0000256" key="1">
    <source>
        <dbReference type="SAM" id="Phobius"/>
    </source>
</evidence>
<feature type="transmembrane region" description="Helical" evidence="1">
    <location>
        <begin position="54"/>
        <end position="76"/>
    </location>
</feature>
<proteinExistence type="predicted"/>
<reference evidence="2 3" key="1">
    <citation type="submission" date="2019-10" db="EMBL/GenBank/DDBJ databases">
        <title>A soil myxobacterium in the family Polyangiaceae.</title>
        <authorList>
            <person name="Li Y."/>
            <person name="Wang J."/>
        </authorList>
    </citation>
    <scope>NUCLEOTIDE SEQUENCE [LARGE SCALE GENOMIC DNA]</scope>
    <source>
        <strain evidence="2 3">DSM 14734</strain>
    </source>
</reference>
<sequence>MSVASSALALPVSLVVSDAGSAALPASASATLGFVRACFFCVAALAASRLVLFFALPALFFLVLAFTMGGIVWSVLEIPKFSARGPRSGRA</sequence>
<accession>A0A6N7Q2Q3</accession>
<dbReference type="Proteomes" id="UP000440224">
    <property type="component" value="Unassembled WGS sequence"/>
</dbReference>
<name>A0A6N7Q2Q3_9BACT</name>
<keyword evidence="1" id="KW-0812">Transmembrane</keyword>
<evidence type="ECO:0000313" key="3">
    <source>
        <dbReference type="Proteomes" id="UP000440224"/>
    </source>
</evidence>
<feature type="transmembrane region" description="Helical" evidence="1">
    <location>
        <begin position="29"/>
        <end position="47"/>
    </location>
</feature>
<comment type="caution">
    <text evidence="2">The sequence shown here is derived from an EMBL/GenBank/DDBJ whole genome shotgun (WGS) entry which is preliminary data.</text>
</comment>
<gene>
    <name evidence="2" type="ORF">GF068_42575</name>
</gene>
<organism evidence="2 3">
    <name type="scientific">Polyangium spumosum</name>
    <dbReference type="NCBI Taxonomy" id="889282"/>
    <lineage>
        <taxon>Bacteria</taxon>
        <taxon>Pseudomonadati</taxon>
        <taxon>Myxococcota</taxon>
        <taxon>Polyangia</taxon>
        <taxon>Polyangiales</taxon>
        <taxon>Polyangiaceae</taxon>
        <taxon>Polyangium</taxon>
    </lineage>
</organism>
<dbReference type="EMBL" id="WJIE01000038">
    <property type="protein sequence ID" value="MRG98553.1"/>
    <property type="molecule type" value="Genomic_DNA"/>
</dbReference>
<dbReference type="AlphaFoldDB" id="A0A6N7Q2Q3"/>
<keyword evidence="1" id="KW-0472">Membrane</keyword>
<evidence type="ECO:0000313" key="2">
    <source>
        <dbReference type="EMBL" id="MRG98553.1"/>
    </source>
</evidence>
<keyword evidence="1" id="KW-1133">Transmembrane helix</keyword>
<dbReference type="RefSeq" id="WP_153825319.1">
    <property type="nucleotide sequence ID" value="NZ_WJIE01000038.1"/>
</dbReference>
<protein>
    <submittedName>
        <fullName evidence="2">Uncharacterized protein</fullName>
    </submittedName>
</protein>
<keyword evidence="3" id="KW-1185">Reference proteome</keyword>